<dbReference type="AlphaFoldDB" id="A0A9P8C3J6"/>
<comment type="similarity">
    <text evidence="1 2">Belongs to the eIF-2B alpha/beta/delta subunits family.</text>
</comment>
<dbReference type="Gene3D" id="3.40.50.10470">
    <property type="entry name" value="Translation initiation factor eif-2b, domain 2"/>
    <property type="match status" value="1"/>
</dbReference>
<keyword evidence="5" id="KW-1185">Reference proteome</keyword>
<dbReference type="InterPro" id="IPR000086">
    <property type="entry name" value="NUDIX_hydrolase_dom"/>
</dbReference>
<dbReference type="InterPro" id="IPR042529">
    <property type="entry name" value="IF_2B-like_C"/>
</dbReference>
<dbReference type="Gene3D" id="3.90.79.10">
    <property type="entry name" value="Nucleoside Triphosphate Pyrophosphohydrolase"/>
    <property type="match status" value="1"/>
</dbReference>
<feature type="domain" description="Nudix hydrolase" evidence="3">
    <location>
        <begin position="6"/>
        <end position="146"/>
    </location>
</feature>
<name>A0A9P8C3J6_9HELO</name>
<evidence type="ECO:0000256" key="1">
    <source>
        <dbReference type="ARBA" id="ARBA00007251"/>
    </source>
</evidence>
<protein>
    <recommendedName>
        <fullName evidence="3">Nudix hydrolase domain-containing protein</fullName>
    </recommendedName>
</protein>
<dbReference type="OrthoDB" id="206213at2759"/>
<dbReference type="SUPFAM" id="SSF100950">
    <property type="entry name" value="NagB/RpiA/CoA transferase-like"/>
    <property type="match status" value="1"/>
</dbReference>
<sequence length="506" mass="56783">MSSDLRERSVVSSFICTSPQSLNGFTFALFKRSQEVSTYPGKWAVCSGSIDVSDVSPESAAKREIFEETTLSDKDLSLLRRGKPFSLIDEELKTKWTIHPFAWQLKENAKPIQFDWEHTEYKFIRPDELRDYDHVPQLDLGLRRTMVGPETERALNALANDHESGAQGLTIKALRLLVDFVSDSPVFLQADSAAEVWSKVRWISWHLAKNGRPSMGAAIEASVFQCLARIKDDMERAAARGMQDSSPDGIRQALRFSFLARIQGLQNQMQDIAFNFVRYFQQSPCWARQTPKIVTLSASGTTSESLIQLIRAFSNAQSRRLKLVVLESRPNFEGVIFVNNLLSNLKEAASSVEIEIMSDASVALAVQDADFLMLGADKVHPNGSISNKVGSQTAAIVAKALSPYCSIVASFDTSKIIYPGVDLDYAKVEYNDPEEIMDAWPKSAAEDVRAYQWKGDCVEVTNPYFEWVPRNYIDAYITELGELQQQDLEGTSLTRIRNEEAVFKDL</sequence>
<dbReference type="PANTHER" id="PTHR43475:SF3">
    <property type="entry name" value="TRANSLATION INITIATION FACTOR EIF-2B SUBUNIT FAMILY PROTEIN (AFU_ORTHOLOGUE AFUA_2G14290)"/>
    <property type="match status" value="1"/>
</dbReference>
<dbReference type="EMBL" id="MU251539">
    <property type="protein sequence ID" value="KAG9232618.1"/>
    <property type="molecule type" value="Genomic_DNA"/>
</dbReference>
<comment type="caution">
    <text evidence="4">The sequence shown here is derived from an EMBL/GenBank/DDBJ whole genome shotgun (WGS) entry which is preliminary data.</text>
</comment>
<dbReference type="PANTHER" id="PTHR43475">
    <property type="entry name" value="METHYLTHIORIBOSE-1-PHOSPHATE ISOMERASE"/>
    <property type="match status" value="1"/>
</dbReference>
<dbReference type="InterPro" id="IPR037171">
    <property type="entry name" value="NagB/RpiA_transferase-like"/>
</dbReference>
<reference evidence="4" key="1">
    <citation type="journal article" date="2021" name="IMA Fungus">
        <title>Genomic characterization of three marine fungi, including Emericellopsis atlantica sp. nov. with signatures of a generalist lifestyle and marine biomass degradation.</title>
        <authorList>
            <person name="Hagestad O.C."/>
            <person name="Hou L."/>
            <person name="Andersen J.H."/>
            <person name="Hansen E.H."/>
            <person name="Altermark B."/>
            <person name="Li C."/>
            <person name="Kuhnert E."/>
            <person name="Cox R.J."/>
            <person name="Crous P.W."/>
            <person name="Spatafora J.W."/>
            <person name="Lail K."/>
            <person name="Amirebrahimi M."/>
            <person name="Lipzen A."/>
            <person name="Pangilinan J."/>
            <person name="Andreopoulos W."/>
            <person name="Hayes R.D."/>
            <person name="Ng V."/>
            <person name="Grigoriev I.V."/>
            <person name="Jackson S.A."/>
            <person name="Sutton T.D.S."/>
            <person name="Dobson A.D.W."/>
            <person name="Rama T."/>
        </authorList>
    </citation>
    <scope>NUCLEOTIDE SEQUENCE</scope>
    <source>
        <strain evidence="4">TRa018bII</strain>
    </source>
</reference>
<dbReference type="SUPFAM" id="SSF55811">
    <property type="entry name" value="Nudix"/>
    <property type="match status" value="1"/>
</dbReference>
<dbReference type="Proteomes" id="UP000824998">
    <property type="component" value="Unassembled WGS sequence"/>
</dbReference>
<proteinExistence type="inferred from homology"/>
<dbReference type="GO" id="GO:0046523">
    <property type="term" value="F:S-methyl-5-thioribose-1-phosphate isomerase activity"/>
    <property type="evidence" value="ECO:0007669"/>
    <property type="project" value="TreeGrafter"/>
</dbReference>
<gene>
    <name evidence="4" type="ORF">BJ875DRAFT_380267</name>
</gene>
<dbReference type="Pfam" id="PF00293">
    <property type="entry name" value="NUDIX"/>
    <property type="match status" value="1"/>
</dbReference>
<evidence type="ECO:0000313" key="4">
    <source>
        <dbReference type="EMBL" id="KAG9232618.1"/>
    </source>
</evidence>
<accession>A0A9P8C3J6</accession>
<dbReference type="InterPro" id="IPR000649">
    <property type="entry name" value="IF-2B-related"/>
</dbReference>
<evidence type="ECO:0000313" key="5">
    <source>
        <dbReference type="Proteomes" id="UP000824998"/>
    </source>
</evidence>
<dbReference type="Pfam" id="PF01008">
    <property type="entry name" value="IF-2B"/>
    <property type="match status" value="1"/>
</dbReference>
<evidence type="ECO:0000256" key="2">
    <source>
        <dbReference type="RuleBase" id="RU003814"/>
    </source>
</evidence>
<dbReference type="GO" id="GO:0019509">
    <property type="term" value="P:L-methionine salvage from methylthioadenosine"/>
    <property type="evidence" value="ECO:0007669"/>
    <property type="project" value="TreeGrafter"/>
</dbReference>
<dbReference type="InterPro" id="IPR015797">
    <property type="entry name" value="NUDIX_hydrolase-like_dom_sf"/>
</dbReference>
<organism evidence="4 5">
    <name type="scientific">Amylocarpus encephaloides</name>
    <dbReference type="NCBI Taxonomy" id="45428"/>
    <lineage>
        <taxon>Eukaryota</taxon>
        <taxon>Fungi</taxon>
        <taxon>Dikarya</taxon>
        <taxon>Ascomycota</taxon>
        <taxon>Pezizomycotina</taxon>
        <taxon>Leotiomycetes</taxon>
        <taxon>Helotiales</taxon>
        <taxon>Helotiales incertae sedis</taxon>
        <taxon>Amylocarpus</taxon>
    </lineage>
</organism>
<dbReference type="CDD" id="cd18872">
    <property type="entry name" value="NUDIX_eIF-2B"/>
    <property type="match status" value="1"/>
</dbReference>
<dbReference type="PROSITE" id="PS51462">
    <property type="entry name" value="NUDIX"/>
    <property type="match status" value="1"/>
</dbReference>
<evidence type="ECO:0000259" key="3">
    <source>
        <dbReference type="PROSITE" id="PS51462"/>
    </source>
</evidence>